<dbReference type="NCBIfam" id="NF002049">
    <property type="entry name" value="PRK00881.1"/>
    <property type="match status" value="1"/>
</dbReference>
<keyword evidence="4 10" id="KW-0808">Transferase</keyword>
<dbReference type="Pfam" id="PF01808">
    <property type="entry name" value="AICARFT_IMPCHas"/>
    <property type="match status" value="1"/>
</dbReference>
<dbReference type="CDD" id="cd01421">
    <property type="entry name" value="IMPCH"/>
    <property type="match status" value="1"/>
</dbReference>
<proteinExistence type="inferred from homology"/>
<dbReference type="PIRSF" id="PIRSF000414">
    <property type="entry name" value="AICARFT_IMPCHas"/>
    <property type="match status" value="1"/>
</dbReference>
<dbReference type="InterPro" id="IPR024051">
    <property type="entry name" value="AICAR_Tfase_dup_dom_sf"/>
</dbReference>
<evidence type="ECO:0000256" key="9">
    <source>
        <dbReference type="ARBA" id="ARBA00050687"/>
    </source>
</evidence>
<dbReference type="PANTHER" id="PTHR11692:SF0">
    <property type="entry name" value="BIFUNCTIONAL PURINE BIOSYNTHESIS PROTEIN ATIC"/>
    <property type="match status" value="1"/>
</dbReference>
<dbReference type="SUPFAM" id="SSF53927">
    <property type="entry name" value="Cytidine deaminase-like"/>
    <property type="match status" value="1"/>
</dbReference>
<evidence type="ECO:0000256" key="8">
    <source>
        <dbReference type="ARBA" id="ARBA00050488"/>
    </source>
</evidence>
<dbReference type="SMART" id="SM00851">
    <property type="entry name" value="MGS"/>
    <property type="match status" value="1"/>
</dbReference>
<comment type="pathway">
    <text evidence="2 10">Purine metabolism; IMP biosynthesis via de novo pathway; 5-formamido-1-(5-phospho-D-ribosyl)imidazole-4-carboxamide from 5-amino-1-(5-phospho-D-ribosyl)imidazole-4-carboxamide (10-formyl THF route): step 1/1.</text>
</comment>
<dbReference type="InterPro" id="IPR002695">
    <property type="entry name" value="PurH-like"/>
</dbReference>
<dbReference type="PANTHER" id="PTHR11692">
    <property type="entry name" value="BIFUNCTIONAL PURINE BIOSYNTHESIS PROTEIN PURH"/>
    <property type="match status" value="1"/>
</dbReference>
<comment type="domain">
    <text evidence="10">The IMP cyclohydrolase activity resides in the N-terminal region.</text>
</comment>
<dbReference type="EC" id="2.1.2.3" evidence="10"/>
<protein>
    <recommendedName>
        <fullName evidence="10">Bifunctional purine biosynthesis protein PurH</fullName>
    </recommendedName>
    <domain>
        <recommendedName>
            <fullName evidence="10">Phosphoribosylaminoimidazolecarboxamide formyltransferase</fullName>
            <ecNumber evidence="10">2.1.2.3</ecNumber>
        </recommendedName>
        <alternativeName>
            <fullName evidence="10">AICAR transformylase</fullName>
        </alternativeName>
    </domain>
    <domain>
        <recommendedName>
            <fullName evidence="10">IMP cyclohydrolase</fullName>
            <ecNumber evidence="10">3.5.4.10</ecNumber>
        </recommendedName>
        <alternativeName>
            <fullName evidence="10">ATIC</fullName>
        </alternativeName>
        <alternativeName>
            <fullName evidence="10">IMP synthase</fullName>
        </alternativeName>
        <alternativeName>
            <fullName evidence="10">Inosinicase</fullName>
        </alternativeName>
    </domain>
</protein>
<comment type="similarity">
    <text evidence="3 10">Belongs to the PurH family.</text>
</comment>
<gene>
    <name evidence="10 12" type="primary">purH</name>
    <name evidence="12" type="ORF">DRP44_00580</name>
</gene>
<dbReference type="FunFam" id="3.40.140.20:FF:000002">
    <property type="entry name" value="Bifunctional purine biosynthesis protein PurH"/>
    <property type="match status" value="1"/>
</dbReference>
<accession>A0A660SBH4</accession>
<dbReference type="InterPro" id="IPR036914">
    <property type="entry name" value="MGS-like_dom_sf"/>
</dbReference>
<feature type="domain" description="MGS-like" evidence="11">
    <location>
        <begin position="1"/>
        <end position="145"/>
    </location>
</feature>
<dbReference type="SMART" id="SM00798">
    <property type="entry name" value="AICARFT_IMPCHas"/>
    <property type="match status" value="1"/>
</dbReference>
<organism evidence="12 13">
    <name type="scientific">candidate division TA06 bacterium</name>
    <dbReference type="NCBI Taxonomy" id="2250710"/>
    <lineage>
        <taxon>Bacteria</taxon>
        <taxon>Bacteria division TA06</taxon>
    </lineage>
</organism>
<dbReference type="Pfam" id="PF02142">
    <property type="entry name" value="MGS"/>
    <property type="match status" value="1"/>
</dbReference>
<evidence type="ECO:0000256" key="2">
    <source>
        <dbReference type="ARBA" id="ARBA00004954"/>
    </source>
</evidence>
<dbReference type="Gene3D" id="3.40.50.1380">
    <property type="entry name" value="Methylglyoxal synthase-like domain"/>
    <property type="match status" value="1"/>
</dbReference>
<dbReference type="EC" id="3.5.4.10" evidence="10"/>
<keyword evidence="6 10" id="KW-0378">Hydrolase</keyword>
<dbReference type="PROSITE" id="PS51855">
    <property type="entry name" value="MGS"/>
    <property type="match status" value="1"/>
</dbReference>
<comment type="pathway">
    <text evidence="1 10">Purine metabolism; IMP biosynthesis via de novo pathway; IMP from 5-formamido-1-(5-phospho-D-ribosyl)imidazole-4-carboxamide: step 1/1.</text>
</comment>
<dbReference type="InterPro" id="IPR016193">
    <property type="entry name" value="Cytidine_deaminase-like"/>
</dbReference>
<comment type="catalytic activity">
    <reaction evidence="9 10">
        <text>IMP + H2O = 5-formamido-1-(5-phospho-D-ribosyl)imidazole-4-carboxamide</text>
        <dbReference type="Rhea" id="RHEA:18445"/>
        <dbReference type="ChEBI" id="CHEBI:15377"/>
        <dbReference type="ChEBI" id="CHEBI:58053"/>
        <dbReference type="ChEBI" id="CHEBI:58467"/>
        <dbReference type="EC" id="3.5.4.10"/>
    </reaction>
</comment>
<reference evidence="12 13" key="1">
    <citation type="submission" date="2018-06" db="EMBL/GenBank/DDBJ databases">
        <title>Extensive metabolic versatility and redundancy in microbially diverse, dynamic hydrothermal sediments.</title>
        <authorList>
            <person name="Dombrowski N."/>
            <person name="Teske A."/>
            <person name="Baker B.J."/>
        </authorList>
    </citation>
    <scope>NUCLEOTIDE SEQUENCE [LARGE SCALE GENOMIC DNA]</scope>
    <source>
        <strain evidence="12">B35_G9</strain>
    </source>
</reference>
<evidence type="ECO:0000256" key="6">
    <source>
        <dbReference type="ARBA" id="ARBA00022801"/>
    </source>
</evidence>
<evidence type="ECO:0000313" key="12">
    <source>
        <dbReference type="EMBL" id="RKX68037.1"/>
    </source>
</evidence>
<evidence type="ECO:0000313" key="13">
    <source>
        <dbReference type="Proteomes" id="UP000282321"/>
    </source>
</evidence>
<name>A0A660SBH4_UNCT6</name>
<dbReference type="UniPathway" id="UPA00074">
    <property type="reaction ID" value="UER00133"/>
</dbReference>
<evidence type="ECO:0000256" key="1">
    <source>
        <dbReference type="ARBA" id="ARBA00004844"/>
    </source>
</evidence>
<dbReference type="SUPFAM" id="SSF52335">
    <property type="entry name" value="Methylglyoxal synthase-like"/>
    <property type="match status" value="1"/>
</dbReference>
<dbReference type="AlphaFoldDB" id="A0A660SBH4"/>
<evidence type="ECO:0000256" key="5">
    <source>
        <dbReference type="ARBA" id="ARBA00022755"/>
    </source>
</evidence>
<evidence type="ECO:0000256" key="4">
    <source>
        <dbReference type="ARBA" id="ARBA00022679"/>
    </source>
</evidence>
<sequence length="512" mass="57414">MKKVALLSVYEKRGIVDLARGLIAHNYDIICTGGTYKMLVDNRVDVKRLSEVIDAPEMIDGRVKTLHPSVFAGILAKRNNEKHMNELKENNIFPIDLVVCNLYPFYKAAYEMNMPEDDVLEYIDIGGVSLIRAAAKNFKDVIVVIDPDDYKSIIDEMDQEGNIINIIKRRELATKAFGYTMGYDSLISRYFGKDIFAEQFSNSYKKTADLRYGENPHQRAALYRDMFSNASSFFTAEKLHGKQLSYNNIVDLEAAKDIVIEFDKPTCAIIKHSNPCGVAMADNIVDAYRLAYIADPISAYGSIIALNRKVDLETASEIKSNFVEVLVAPDFDEEAFSMLATKKNIRLIKYRDMEKSVDPVIYKHIAGGLLVQENDTIEEDDKTWRIVSEREPNDKEWRALKFAWKVAKHVKSNAIVLATESRTYGIGAGQMSRVDACELAIKKSNAVGSYTGGTAMASDGFFPFRDSIDIAHKAGVSCVIEPGGSVRDRDVIDACNEHGMALVFTGIRHFKH</sequence>
<dbReference type="NCBIfam" id="TIGR00355">
    <property type="entry name" value="purH"/>
    <property type="match status" value="1"/>
</dbReference>
<dbReference type="Gene3D" id="3.40.140.20">
    <property type="match status" value="2"/>
</dbReference>
<dbReference type="GO" id="GO:0005829">
    <property type="term" value="C:cytosol"/>
    <property type="evidence" value="ECO:0007669"/>
    <property type="project" value="TreeGrafter"/>
</dbReference>
<dbReference type="FunFam" id="3.40.50.1380:FF:000001">
    <property type="entry name" value="Bifunctional purine biosynthesis protein PurH"/>
    <property type="match status" value="1"/>
</dbReference>
<dbReference type="Proteomes" id="UP000282321">
    <property type="component" value="Unassembled WGS sequence"/>
</dbReference>
<dbReference type="GO" id="GO:0004643">
    <property type="term" value="F:phosphoribosylaminoimidazolecarboxamide formyltransferase activity"/>
    <property type="evidence" value="ECO:0007669"/>
    <property type="project" value="UniProtKB-UniRule"/>
</dbReference>
<evidence type="ECO:0000256" key="10">
    <source>
        <dbReference type="HAMAP-Rule" id="MF_00139"/>
    </source>
</evidence>
<evidence type="ECO:0000256" key="7">
    <source>
        <dbReference type="ARBA" id="ARBA00023268"/>
    </source>
</evidence>
<dbReference type="GO" id="GO:0006189">
    <property type="term" value="P:'de novo' IMP biosynthetic process"/>
    <property type="evidence" value="ECO:0007669"/>
    <property type="project" value="UniProtKB-UniRule"/>
</dbReference>
<comment type="catalytic activity">
    <reaction evidence="8 10">
        <text>(6R)-10-formyltetrahydrofolate + 5-amino-1-(5-phospho-beta-D-ribosyl)imidazole-4-carboxamide = 5-formamido-1-(5-phospho-D-ribosyl)imidazole-4-carboxamide + (6S)-5,6,7,8-tetrahydrofolate</text>
        <dbReference type="Rhea" id="RHEA:22192"/>
        <dbReference type="ChEBI" id="CHEBI:57453"/>
        <dbReference type="ChEBI" id="CHEBI:58467"/>
        <dbReference type="ChEBI" id="CHEBI:58475"/>
        <dbReference type="ChEBI" id="CHEBI:195366"/>
        <dbReference type="EC" id="2.1.2.3"/>
    </reaction>
</comment>
<keyword evidence="7 10" id="KW-0511">Multifunctional enzyme</keyword>
<dbReference type="FunFam" id="3.40.140.20:FF:000001">
    <property type="entry name" value="Bifunctional purine biosynthesis protein PurH"/>
    <property type="match status" value="1"/>
</dbReference>
<dbReference type="EMBL" id="QNBC01000004">
    <property type="protein sequence ID" value="RKX68037.1"/>
    <property type="molecule type" value="Genomic_DNA"/>
</dbReference>
<comment type="caution">
    <text evidence="12">The sequence shown here is derived from an EMBL/GenBank/DDBJ whole genome shotgun (WGS) entry which is preliminary data.</text>
</comment>
<dbReference type="InterPro" id="IPR011607">
    <property type="entry name" value="MGS-like_dom"/>
</dbReference>
<dbReference type="GO" id="GO:0003937">
    <property type="term" value="F:IMP cyclohydrolase activity"/>
    <property type="evidence" value="ECO:0007669"/>
    <property type="project" value="UniProtKB-UniRule"/>
</dbReference>
<dbReference type="HAMAP" id="MF_00139">
    <property type="entry name" value="PurH"/>
    <property type="match status" value="1"/>
</dbReference>
<evidence type="ECO:0000259" key="11">
    <source>
        <dbReference type="PROSITE" id="PS51855"/>
    </source>
</evidence>
<keyword evidence="5 10" id="KW-0658">Purine biosynthesis</keyword>
<evidence type="ECO:0000256" key="3">
    <source>
        <dbReference type="ARBA" id="ARBA00007667"/>
    </source>
</evidence>